<keyword evidence="2 8" id="KW-0963">Cytoplasm</keyword>
<gene>
    <name evidence="8" type="primary">gltX</name>
    <name evidence="11" type="ORF">SAMN04488021_12316</name>
</gene>
<evidence type="ECO:0000256" key="1">
    <source>
        <dbReference type="ARBA" id="ARBA00007894"/>
    </source>
</evidence>
<keyword evidence="4 8" id="KW-0547">Nucleotide-binding</keyword>
<dbReference type="PANTHER" id="PTHR43311:SF2">
    <property type="entry name" value="GLUTAMATE--TRNA LIGASE, MITOCHONDRIAL-RELATED"/>
    <property type="match status" value="1"/>
</dbReference>
<dbReference type="PROSITE" id="PS00178">
    <property type="entry name" value="AA_TRNA_LIGASE_I"/>
    <property type="match status" value="1"/>
</dbReference>
<dbReference type="OrthoDB" id="9807503at2"/>
<dbReference type="InterPro" id="IPR004527">
    <property type="entry name" value="Glu-tRNA-ligase_bac/mito"/>
</dbReference>
<dbReference type="GO" id="GO:0006424">
    <property type="term" value="P:glutamyl-tRNA aminoacylation"/>
    <property type="evidence" value="ECO:0007669"/>
    <property type="project" value="UniProtKB-UniRule"/>
</dbReference>
<evidence type="ECO:0000256" key="3">
    <source>
        <dbReference type="ARBA" id="ARBA00022598"/>
    </source>
</evidence>
<evidence type="ECO:0000256" key="6">
    <source>
        <dbReference type="ARBA" id="ARBA00022917"/>
    </source>
</evidence>
<keyword evidence="12" id="KW-1185">Reference proteome</keyword>
<feature type="domain" description="Glutamyl/glutaminyl-tRNA synthetase class Ib catalytic" evidence="9">
    <location>
        <begin position="3"/>
        <end position="306"/>
    </location>
</feature>
<dbReference type="GO" id="GO:0000049">
    <property type="term" value="F:tRNA binding"/>
    <property type="evidence" value="ECO:0007669"/>
    <property type="project" value="InterPro"/>
</dbReference>
<dbReference type="InterPro" id="IPR049940">
    <property type="entry name" value="GluQ/Sye"/>
</dbReference>
<reference evidence="11 12" key="1">
    <citation type="submission" date="2016-10" db="EMBL/GenBank/DDBJ databases">
        <authorList>
            <person name="de Groot N.N."/>
        </authorList>
    </citation>
    <scope>NUCLEOTIDE SEQUENCE [LARGE SCALE GENOMIC DNA]</scope>
    <source>
        <strain evidence="11 12">DSM 8537</strain>
    </source>
</reference>
<name>A0A1I3BMT0_9RHOB</name>
<comment type="caution">
    <text evidence="8">Lacks conserved residue(s) required for the propagation of feature annotation.</text>
</comment>
<dbReference type="GO" id="GO:0005737">
    <property type="term" value="C:cytoplasm"/>
    <property type="evidence" value="ECO:0007669"/>
    <property type="project" value="UniProtKB-SubCell"/>
</dbReference>
<keyword evidence="3 8" id="KW-0436">Ligase</keyword>
<dbReference type="RefSeq" id="WP_074968717.1">
    <property type="nucleotide sequence ID" value="NZ_CBCRYP010000023.1"/>
</dbReference>
<comment type="subunit">
    <text evidence="8">Monomer.</text>
</comment>
<feature type="short sequence motif" description="'HIGH' region" evidence="8">
    <location>
        <begin position="8"/>
        <end position="18"/>
    </location>
</feature>
<dbReference type="AlphaFoldDB" id="A0A1I3BMT0"/>
<evidence type="ECO:0000259" key="10">
    <source>
        <dbReference type="Pfam" id="PF19269"/>
    </source>
</evidence>
<dbReference type="PRINTS" id="PR00987">
    <property type="entry name" value="TRNASYNTHGLU"/>
</dbReference>
<comment type="similarity">
    <text evidence="1 8">Belongs to the class-I aminoacyl-tRNA synthetase family. Glutamate--tRNA ligase type 1 subfamily.</text>
</comment>
<dbReference type="Proteomes" id="UP000183635">
    <property type="component" value="Unassembled WGS sequence"/>
</dbReference>
<dbReference type="InterPro" id="IPR000924">
    <property type="entry name" value="Glu/Gln-tRNA-synth"/>
</dbReference>
<evidence type="ECO:0000256" key="7">
    <source>
        <dbReference type="ARBA" id="ARBA00023146"/>
    </source>
</evidence>
<dbReference type="Gene3D" id="1.10.10.350">
    <property type="match status" value="1"/>
</dbReference>
<evidence type="ECO:0000313" key="12">
    <source>
        <dbReference type="Proteomes" id="UP000183635"/>
    </source>
</evidence>
<dbReference type="PANTHER" id="PTHR43311">
    <property type="entry name" value="GLUTAMATE--TRNA LIGASE"/>
    <property type="match status" value="1"/>
</dbReference>
<dbReference type="SUPFAM" id="SSF52374">
    <property type="entry name" value="Nucleotidylyl transferase"/>
    <property type="match status" value="1"/>
</dbReference>
<comment type="subcellular location">
    <subcellularLocation>
        <location evidence="8">Cytoplasm</location>
    </subcellularLocation>
</comment>
<dbReference type="Gene3D" id="3.40.50.620">
    <property type="entry name" value="HUPs"/>
    <property type="match status" value="1"/>
</dbReference>
<comment type="catalytic activity">
    <reaction evidence="8">
        <text>tRNA(Glu) + L-glutamate + ATP = L-glutamyl-tRNA(Glu) + AMP + diphosphate</text>
        <dbReference type="Rhea" id="RHEA:23540"/>
        <dbReference type="Rhea" id="RHEA-COMP:9663"/>
        <dbReference type="Rhea" id="RHEA-COMP:9680"/>
        <dbReference type="ChEBI" id="CHEBI:29985"/>
        <dbReference type="ChEBI" id="CHEBI:30616"/>
        <dbReference type="ChEBI" id="CHEBI:33019"/>
        <dbReference type="ChEBI" id="CHEBI:78442"/>
        <dbReference type="ChEBI" id="CHEBI:78520"/>
        <dbReference type="ChEBI" id="CHEBI:456215"/>
        <dbReference type="EC" id="6.1.1.17"/>
    </reaction>
</comment>
<dbReference type="InterPro" id="IPR045462">
    <property type="entry name" value="aa-tRNA-synth_I_cd-bd"/>
</dbReference>
<evidence type="ECO:0000256" key="5">
    <source>
        <dbReference type="ARBA" id="ARBA00022840"/>
    </source>
</evidence>
<dbReference type="Pfam" id="PF19269">
    <property type="entry name" value="Anticodon_2"/>
    <property type="match status" value="1"/>
</dbReference>
<evidence type="ECO:0000256" key="2">
    <source>
        <dbReference type="ARBA" id="ARBA00022490"/>
    </source>
</evidence>
<dbReference type="SUPFAM" id="SSF48163">
    <property type="entry name" value="An anticodon-binding domain of class I aminoacyl-tRNA synthetases"/>
    <property type="match status" value="1"/>
</dbReference>
<dbReference type="InterPro" id="IPR020058">
    <property type="entry name" value="Glu/Gln-tRNA-synth_Ib_cat-dom"/>
</dbReference>
<dbReference type="Pfam" id="PF00749">
    <property type="entry name" value="tRNA-synt_1c"/>
    <property type="match status" value="1"/>
</dbReference>
<proteinExistence type="inferred from homology"/>
<feature type="short sequence motif" description="'KMSKS' region" evidence="8">
    <location>
        <begin position="239"/>
        <end position="243"/>
    </location>
</feature>
<keyword evidence="6 8" id="KW-0648">Protein biosynthesis</keyword>
<feature type="domain" description="Aminoacyl-tRNA synthetase class I anticodon-binding" evidence="10">
    <location>
        <begin position="368"/>
        <end position="434"/>
    </location>
</feature>
<dbReference type="InterPro" id="IPR008925">
    <property type="entry name" value="aa_tRNA-synth_I_cd-bd_sf"/>
</dbReference>
<dbReference type="GO" id="GO:0004818">
    <property type="term" value="F:glutamate-tRNA ligase activity"/>
    <property type="evidence" value="ECO:0007669"/>
    <property type="project" value="UniProtKB-UniRule"/>
</dbReference>
<dbReference type="EC" id="6.1.1.17" evidence="8"/>
<dbReference type="InterPro" id="IPR001412">
    <property type="entry name" value="aa-tRNA-synth_I_CS"/>
</dbReference>
<dbReference type="InterPro" id="IPR020751">
    <property type="entry name" value="aa-tRNA-synth_I_codon-bd_sub2"/>
</dbReference>
<evidence type="ECO:0000313" key="11">
    <source>
        <dbReference type="EMBL" id="SFH63416.1"/>
    </source>
</evidence>
<organism evidence="11 12">
    <name type="scientific">Paracoccus aminovorans</name>
    <dbReference type="NCBI Taxonomy" id="34004"/>
    <lineage>
        <taxon>Bacteria</taxon>
        <taxon>Pseudomonadati</taxon>
        <taxon>Pseudomonadota</taxon>
        <taxon>Alphaproteobacteria</taxon>
        <taxon>Rhodobacterales</taxon>
        <taxon>Paracoccaceae</taxon>
        <taxon>Paracoccus</taxon>
    </lineage>
</organism>
<feature type="binding site" evidence="8">
    <location>
        <position position="242"/>
    </location>
    <ligand>
        <name>ATP</name>
        <dbReference type="ChEBI" id="CHEBI:30616"/>
    </ligand>
</feature>
<comment type="function">
    <text evidence="8">Catalyzes the attachment of glutamate to tRNA(Glu) in a two-step reaction: glutamate is first activated by ATP to form Glu-AMP and then transferred to the acceptor end of tRNA(Glu).</text>
</comment>
<evidence type="ECO:0000256" key="8">
    <source>
        <dbReference type="HAMAP-Rule" id="MF_00022"/>
    </source>
</evidence>
<evidence type="ECO:0000256" key="4">
    <source>
        <dbReference type="ARBA" id="ARBA00022741"/>
    </source>
</evidence>
<dbReference type="HAMAP" id="MF_00022">
    <property type="entry name" value="Glu_tRNA_synth_type1"/>
    <property type="match status" value="1"/>
</dbReference>
<protein>
    <recommendedName>
        <fullName evidence="8">Glutamate--tRNA ligase</fullName>
        <ecNumber evidence="8">6.1.1.17</ecNumber>
    </recommendedName>
    <alternativeName>
        <fullName evidence="8">Glutamyl-tRNA synthetase</fullName>
        <shortName evidence="8">GluRS</shortName>
    </alternativeName>
</protein>
<sequence>MTTTRFAPSPTGHIHVGNLRTALMNYLIARKAGGTFILRLDDTDRERSKQEYADGIQRDLEWLGLTWDRIERQSDRLDRYGEAATGLRQAGRLYEVFETPVELDLKRKKQLNMGKPPVYDRAGLNLSDADKDRLRAEGRDGYWRFLLDQERIEWTDGILGDISIDAASVSDPVLIRADGQVLYTFASSVDDADMGVTHIVRGADHVTNTATQIQIIRALGAQPPAFAHHSLLTGAQGEELSKRLGTLSIKDLRENGVAPEALLSLMARLGSSQPVELRMSLDDLAEGFDLSQFGASPTKFDAEDLWPLTREANQSRPFAEVADRIAALGVPAELAERFWRVASQNITRLDDLAGWWEIFSKGAEPQIDPEDADFIAEAMKLLPPPPYTDATWGEFTAAVKAATGRKGKALFMPLRKALTGQAHGPDMSDVMPLLQVVRARG</sequence>
<dbReference type="GO" id="GO:0005524">
    <property type="term" value="F:ATP binding"/>
    <property type="evidence" value="ECO:0007669"/>
    <property type="project" value="UniProtKB-UniRule"/>
</dbReference>
<keyword evidence="7 8" id="KW-0030">Aminoacyl-tRNA synthetase</keyword>
<accession>A0A1I3BMT0</accession>
<dbReference type="NCBIfam" id="TIGR00464">
    <property type="entry name" value="gltX_bact"/>
    <property type="match status" value="1"/>
</dbReference>
<keyword evidence="5 8" id="KW-0067">ATP-binding</keyword>
<dbReference type="InterPro" id="IPR014729">
    <property type="entry name" value="Rossmann-like_a/b/a_fold"/>
</dbReference>
<dbReference type="STRING" id="34004.SAMN04488021_12316"/>
<dbReference type="EMBL" id="FOPU01000023">
    <property type="protein sequence ID" value="SFH63416.1"/>
    <property type="molecule type" value="Genomic_DNA"/>
</dbReference>
<evidence type="ECO:0000259" key="9">
    <source>
        <dbReference type="Pfam" id="PF00749"/>
    </source>
</evidence>